<feature type="binding site" evidence="7">
    <location>
        <position position="142"/>
    </location>
    <ligand>
        <name>Zn(2+)</name>
        <dbReference type="ChEBI" id="CHEBI:29105"/>
    </ligand>
</feature>
<feature type="binding site" evidence="7">
    <location>
        <position position="139"/>
    </location>
    <ligand>
        <name>Zn(2+)</name>
        <dbReference type="ChEBI" id="CHEBI:29105"/>
    </ligand>
</feature>
<dbReference type="HOGENOM" id="CLU_096072_2_1_5"/>
<keyword evidence="5" id="KW-0238">DNA-binding</keyword>
<evidence type="ECO:0000313" key="9">
    <source>
        <dbReference type="Proteomes" id="UP000001964"/>
    </source>
</evidence>
<dbReference type="InterPro" id="IPR036388">
    <property type="entry name" value="WH-like_DNA-bd_sf"/>
</dbReference>
<protein>
    <submittedName>
        <fullName evidence="8">Putative ferric uptake regulator, Fur family</fullName>
    </submittedName>
</protein>
<evidence type="ECO:0000256" key="2">
    <source>
        <dbReference type="ARBA" id="ARBA00022491"/>
    </source>
</evidence>
<dbReference type="PANTHER" id="PTHR33202">
    <property type="entry name" value="ZINC UPTAKE REGULATION PROTEIN"/>
    <property type="match status" value="1"/>
</dbReference>
<evidence type="ECO:0000313" key="8">
    <source>
        <dbReference type="EMBL" id="ABI64886.1"/>
    </source>
</evidence>
<dbReference type="KEGG" id="mmr:Mmar10_0593"/>
<accession>Q0AS51</accession>
<dbReference type="GO" id="GO:0008270">
    <property type="term" value="F:zinc ion binding"/>
    <property type="evidence" value="ECO:0007669"/>
    <property type="project" value="TreeGrafter"/>
</dbReference>
<feature type="binding site" evidence="7">
    <location>
        <position position="104"/>
    </location>
    <ligand>
        <name>Zn(2+)</name>
        <dbReference type="ChEBI" id="CHEBI:29105"/>
    </ligand>
</feature>
<dbReference type="PANTHER" id="PTHR33202:SF6">
    <property type="entry name" value="ZINC UPTAKE REGULATION PROTEIN"/>
    <property type="match status" value="1"/>
</dbReference>
<evidence type="ECO:0000256" key="5">
    <source>
        <dbReference type="ARBA" id="ARBA00023125"/>
    </source>
</evidence>
<keyword evidence="9" id="KW-1185">Reference proteome</keyword>
<keyword evidence="3 7" id="KW-0862">Zinc</keyword>
<dbReference type="Proteomes" id="UP000001964">
    <property type="component" value="Chromosome"/>
</dbReference>
<comment type="cofactor">
    <cofactor evidence="7">
        <name>Zn(2+)</name>
        <dbReference type="ChEBI" id="CHEBI:29105"/>
    </cofactor>
    <text evidence="7">Binds 1 zinc ion per subunit.</text>
</comment>
<keyword evidence="4" id="KW-0805">Transcription regulation</keyword>
<dbReference type="GO" id="GO:1900376">
    <property type="term" value="P:regulation of secondary metabolite biosynthetic process"/>
    <property type="evidence" value="ECO:0007669"/>
    <property type="project" value="TreeGrafter"/>
</dbReference>
<evidence type="ECO:0000256" key="6">
    <source>
        <dbReference type="ARBA" id="ARBA00023163"/>
    </source>
</evidence>
<feature type="binding site" evidence="7">
    <location>
        <position position="107"/>
    </location>
    <ligand>
        <name>Zn(2+)</name>
        <dbReference type="ChEBI" id="CHEBI:29105"/>
    </ligand>
</feature>
<sequence length="145" mass="15215">MTVDSLSKALAAAEAHCVERGEKLTPVRKRVLELVLEADSPVKAYDLLEALKPGPGSAKPPTVYRALDFLMTAGLVHKVEALNAFVGCSHTHDGHGGGAELFICTGCGAVEERHGDPVPTNAPDGFTIQRSVVEHFGLCAACQPG</sequence>
<dbReference type="Gene3D" id="1.10.10.10">
    <property type="entry name" value="Winged helix-like DNA-binding domain superfamily/Winged helix DNA-binding domain"/>
    <property type="match status" value="1"/>
</dbReference>
<dbReference type="GO" id="GO:0003700">
    <property type="term" value="F:DNA-binding transcription factor activity"/>
    <property type="evidence" value="ECO:0007669"/>
    <property type="project" value="InterPro"/>
</dbReference>
<dbReference type="OrthoDB" id="9801127at2"/>
<evidence type="ECO:0000256" key="4">
    <source>
        <dbReference type="ARBA" id="ARBA00023015"/>
    </source>
</evidence>
<proteinExistence type="inferred from homology"/>
<dbReference type="GO" id="GO:0000976">
    <property type="term" value="F:transcription cis-regulatory region binding"/>
    <property type="evidence" value="ECO:0007669"/>
    <property type="project" value="TreeGrafter"/>
</dbReference>
<evidence type="ECO:0000256" key="3">
    <source>
        <dbReference type="ARBA" id="ARBA00022833"/>
    </source>
</evidence>
<dbReference type="Pfam" id="PF01475">
    <property type="entry name" value="FUR"/>
    <property type="match status" value="1"/>
</dbReference>
<keyword evidence="7" id="KW-0479">Metal-binding</keyword>
<dbReference type="SUPFAM" id="SSF46785">
    <property type="entry name" value="Winged helix' DNA-binding domain"/>
    <property type="match status" value="1"/>
</dbReference>
<keyword evidence="6" id="KW-0804">Transcription</keyword>
<dbReference type="InterPro" id="IPR002481">
    <property type="entry name" value="FUR"/>
</dbReference>
<comment type="similarity">
    <text evidence="1">Belongs to the Fur family.</text>
</comment>
<evidence type="ECO:0000256" key="1">
    <source>
        <dbReference type="ARBA" id="ARBA00007957"/>
    </source>
</evidence>
<dbReference type="InterPro" id="IPR036390">
    <property type="entry name" value="WH_DNA-bd_sf"/>
</dbReference>
<evidence type="ECO:0000256" key="7">
    <source>
        <dbReference type="PIRSR" id="PIRSR602481-1"/>
    </source>
</evidence>
<dbReference type="EMBL" id="CP000449">
    <property type="protein sequence ID" value="ABI64886.1"/>
    <property type="molecule type" value="Genomic_DNA"/>
</dbReference>
<name>Q0AS51_MARMM</name>
<dbReference type="GO" id="GO:0005829">
    <property type="term" value="C:cytosol"/>
    <property type="evidence" value="ECO:0007669"/>
    <property type="project" value="TreeGrafter"/>
</dbReference>
<dbReference type="RefSeq" id="WP_011642533.1">
    <property type="nucleotide sequence ID" value="NC_008347.1"/>
</dbReference>
<dbReference type="AlphaFoldDB" id="Q0AS51"/>
<dbReference type="eggNOG" id="COG0735">
    <property type="taxonomic scope" value="Bacteria"/>
</dbReference>
<organism evidence="8 9">
    <name type="scientific">Maricaulis maris (strain MCS10)</name>
    <name type="common">Caulobacter maris</name>
    <dbReference type="NCBI Taxonomy" id="394221"/>
    <lineage>
        <taxon>Bacteria</taxon>
        <taxon>Pseudomonadati</taxon>
        <taxon>Pseudomonadota</taxon>
        <taxon>Alphaproteobacteria</taxon>
        <taxon>Maricaulales</taxon>
        <taxon>Maricaulaceae</taxon>
        <taxon>Maricaulis</taxon>
    </lineage>
</organism>
<dbReference type="GO" id="GO:0045892">
    <property type="term" value="P:negative regulation of DNA-templated transcription"/>
    <property type="evidence" value="ECO:0007669"/>
    <property type="project" value="TreeGrafter"/>
</dbReference>
<gene>
    <name evidence="8" type="ordered locus">Mmar10_0593</name>
</gene>
<reference evidence="8 9" key="1">
    <citation type="submission" date="2006-08" db="EMBL/GenBank/DDBJ databases">
        <title>Complete sequence of Maricaulis maris MCS10.</title>
        <authorList>
            <consortium name="US DOE Joint Genome Institute"/>
            <person name="Copeland A."/>
            <person name="Lucas S."/>
            <person name="Lapidus A."/>
            <person name="Barry K."/>
            <person name="Detter J.C."/>
            <person name="Glavina del Rio T."/>
            <person name="Hammon N."/>
            <person name="Israni S."/>
            <person name="Dalin E."/>
            <person name="Tice H."/>
            <person name="Pitluck S."/>
            <person name="Saunders E."/>
            <person name="Brettin T."/>
            <person name="Bruce D."/>
            <person name="Han C."/>
            <person name="Tapia R."/>
            <person name="Gilna P."/>
            <person name="Schmutz J."/>
            <person name="Larimer F."/>
            <person name="Land M."/>
            <person name="Hauser L."/>
            <person name="Kyrpides N."/>
            <person name="Mikhailova N."/>
            <person name="Viollier P."/>
            <person name="Stephens C."/>
            <person name="Richardson P."/>
        </authorList>
    </citation>
    <scope>NUCLEOTIDE SEQUENCE [LARGE SCALE GENOMIC DNA]</scope>
    <source>
        <strain evidence="8 9">MCS10</strain>
    </source>
</reference>
<dbReference type="STRING" id="394221.Mmar10_0593"/>
<dbReference type="Gene3D" id="3.30.1490.190">
    <property type="match status" value="1"/>
</dbReference>
<dbReference type="InterPro" id="IPR043135">
    <property type="entry name" value="Fur_C"/>
</dbReference>
<keyword evidence="2" id="KW-0678">Repressor</keyword>